<evidence type="ECO:0000313" key="3">
    <source>
        <dbReference type="Proteomes" id="UP000005050"/>
    </source>
</evidence>
<dbReference type="EMBL" id="AHIE01000019">
    <property type="protein sequence ID" value="EHU00280.1"/>
    <property type="molecule type" value="Genomic_DNA"/>
</dbReference>
<gene>
    <name evidence="2" type="ORF">CKS_2118</name>
    <name evidence="1" type="ORF">DSJ_16840</name>
</gene>
<reference evidence="2 3" key="1">
    <citation type="journal article" date="2012" name="Mol. Microbiol.">
        <title>The genetic and structural basis of two distinct terminal side branch residues in stewartan and amylovoran exopolysaccharides and their potential role in host adaptation.</title>
        <authorList>
            <person name="Wang X."/>
            <person name="Yang F."/>
            <person name="von Bodman S.B."/>
        </authorList>
    </citation>
    <scope>NUCLEOTIDE SEQUENCE [LARGE SCALE GENOMIC DNA]</scope>
    <source>
        <strain evidence="2 3">DC283</strain>
    </source>
</reference>
<dbReference type="KEGG" id="pstw:DSJ_16840"/>
<accession>H3REV4</accession>
<keyword evidence="4" id="KW-1185">Reference proteome</keyword>
<dbReference type="Proteomes" id="UP000192380">
    <property type="component" value="Chromosome"/>
</dbReference>
<dbReference type="EMBL" id="CP017581">
    <property type="protein sequence ID" value="ARF50837.1"/>
    <property type="molecule type" value="Genomic_DNA"/>
</dbReference>
<dbReference type="STRING" id="660596.DSJ_16840"/>
<evidence type="ECO:0000313" key="1">
    <source>
        <dbReference type="EMBL" id="ARF50837.1"/>
    </source>
</evidence>
<reference evidence="1 4" key="3">
    <citation type="submission" date="2016-10" db="EMBL/GenBank/DDBJ databases">
        <title>Complete Genome Assembly of Pantoea stewartii subsp. stewartii DC283, a Corn Pathogen.</title>
        <authorList>
            <person name="Duong D.A."/>
            <person name="Stevens A.M."/>
            <person name="Jensen R.V."/>
        </authorList>
    </citation>
    <scope>NUCLEOTIDE SEQUENCE [LARGE SCALE GENOMIC DNA]</scope>
    <source>
        <strain evidence="1 4">DC283</strain>
    </source>
</reference>
<reference evidence="2" key="2">
    <citation type="submission" date="2012-01" db="EMBL/GenBank/DDBJ databases">
        <authorList>
            <person name="Biehl B.S."/>
            <person name="Ding Y."/>
            <person name="Dugan-Rocha S.P."/>
            <person name="Gibbs R.A."/>
            <person name="Glasner J.D."/>
            <person name="Kovar C."/>
            <person name="Muzny D.M."/>
            <person name="Neeno-Eckwall E.C."/>
            <person name="Perna N.T."/>
            <person name="Qin X."/>
            <person name="von Bodman S.B."/>
            <person name="Weinstock G.M."/>
        </authorList>
    </citation>
    <scope>NUCLEOTIDE SEQUENCE</scope>
    <source>
        <strain evidence="2">DC283</strain>
    </source>
</reference>
<sequence>MLMSKSAYAKHRGVSRQAVYDWIEKGEIVMSGSKIDVAATERQQQPPKDVAETAADPWANRTLEMTWGQFWEAVRASDGKKPAPVNNAEIMQRVRDAASELNWEIDFLDDGGVWLDDGDAEHYFQQYDFLQNAELAISLLRREVCYVAAMHPDDVDYWSEAGMSALAERARGNHR</sequence>
<organism evidence="2 3">
    <name type="scientific">Pantoea stewartii subsp. stewartii DC283</name>
    <dbReference type="NCBI Taxonomy" id="660596"/>
    <lineage>
        <taxon>Bacteria</taxon>
        <taxon>Pseudomonadati</taxon>
        <taxon>Pseudomonadota</taxon>
        <taxon>Gammaproteobacteria</taxon>
        <taxon>Enterobacterales</taxon>
        <taxon>Erwiniaceae</taxon>
        <taxon>Pantoea</taxon>
    </lineage>
</organism>
<dbReference type="RefSeq" id="WP_006119990.1">
    <property type="nucleotide sequence ID" value="NZ_AHIE01000019.1"/>
</dbReference>
<dbReference type="Proteomes" id="UP000005050">
    <property type="component" value="Unassembled WGS sequence"/>
</dbReference>
<dbReference type="OrthoDB" id="6429059at2"/>
<proteinExistence type="predicted"/>
<dbReference type="PATRIC" id="fig|660596.6.peg.2669"/>
<evidence type="ECO:0000313" key="4">
    <source>
        <dbReference type="Proteomes" id="UP000192380"/>
    </source>
</evidence>
<evidence type="ECO:0000313" key="2">
    <source>
        <dbReference type="EMBL" id="EHU00280.1"/>
    </source>
</evidence>
<protein>
    <submittedName>
        <fullName evidence="1">Repressor</fullName>
    </submittedName>
</protein>
<dbReference type="AlphaFoldDB" id="H3REV4"/>
<name>H3REV4_PANSE</name>